<dbReference type="PATRIC" id="fig|795797.18.peg.2679"/>
<protein>
    <submittedName>
        <fullName evidence="2">Uncharacterized protein</fullName>
    </submittedName>
</protein>
<dbReference type="EMBL" id="CP002062">
    <property type="protein sequence ID" value="ADJ16059.1"/>
    <property type="molecule type" value="Genomic_DNA"/>
</dbReference>
<sequence>MSGRTDVSSVETVNVLIDPPDGQKKPGRVFLERGVFLLAPTRHGPLARTLGAWANGLFAHLPEEIGLYDPFAVTREEARADPGTVRVRYGDVEAMAPVVRPTGFSLHLRVARREDAVRLEFRSNEERRELVTLARAIRDRAREAGRDVGRFDPGGRTRPVSLAE</sequence>
<dbReference type="KEGG" id="hje:HacjB3_13390"/>
<accession>D8J7N9</accession>
<organism evidence="2 3">
    <name type="scientific">Halalkalicoccus jeotgali (strain DSM 18796 / CECT 7217 / JCM 14584 / KCTC 4019 / B3)</name>
    <dbReference type="NCBI Taxonomy" id="795797"/>
    <lineage>
        <taxon>Archaea</taxon>
        <taxon>Methanobacteriati</taxon>
        <taxon>Methanobacteriota</taxon>
        <taxon>Stenosarchaea group</taxon>
        <taxon>Halobacteria</taxon>
        <taxon>Halobacteriales</taxon>
        <taxon>Halococcaceae</taxon>
        <taxon>Halalkalicoccus</taxon>
    </lineage>
</organism>
<proteinExistence type="predicted"/>
<dbReference type="HOGENOM" id="CLU_1615256_0_0_2"/>
<gene>
    <name evidence="2" type="ordered locus">HacjB3_13390</name>
</gene>
<reference evidence="2 3" key="1">
    <citation type="journal article" date="2010" name="J. Bacteriol.">
        <title>Complete genome sequence of Halalkalicoccus jeotgali B3(T), an extremely halophilic archaeon.</title>
        <authorList>
            <person name="Roh S.W."/>
            <person name="Nam Y.D."/>
            <person name="Nam S.H."/>
            <person name="Choi S.H."/>
            <person name="Park H.S."/>
            <person name="Bae J.W."/>
        </authorList>
    </citation>
    <scope>NUCLEOTIDE SEQUENCE [LARGE SCALE GENOMIC DNA]</scope>
    <source>
        <strain evidence="3">DSM 18796 / CECT 7217 / JCM 14584 / KCTC 4019 / B3</strain>
    </source>
</reference>
<dbReference type="Proteomes" id="UP000000390">
    <property type="component" value="Chromosome"/>
</dbReference>
<dbReference type="AlphaFoldDB" id="D8J7N9"/>
<dbReference type="eggNOG" id="ENOG502N5U9">
    <property type="taxonomic scope" value="Archaea"/>
</dbReference>
<evidence type="ECO:0000313" key="2">
    <source>
        <dbReference type="EMBL" id="ADJ16059.1"/>
    </source>
</evidence>
<feature type="compositionally biased region" description="Basic and acidic residues" evidence="1">
    <location>
        <begin position="144"/>
        <end position="155"/>
    </location>
</feature>
<evidence type="ECO:0000256" key="1">
    <source>
        <dbReference type="SAM" id="MobiDB-lite"/>
    </source>
</evidence>
<evidence type="ECO:0000313" key="3">
    <source>
        <dbReference type="Proteomes" id="UP000000390"/>
    </source>
</evidence>
<name>D8J7N9_HALJB</name>
<feature type="region of interest" description="Disordered" evidence="1">
    <location>
        <begin position="144"/>
        <end position="164"/>
    </location>
</feature>